<organism evidence="2 3">
    <name type="scientific">Vanilla planifolia</name>
    <name type="common">Vanilla</name>
    <dbReference type="NCBI Taxonomy" id="51239"/>
    <lineage>
        <taxon>Eukaryota</taxon>
        <taxon>Viridiplantae</taxon>
        <taxon>Streptophyta</taxon>
        <taxon>Embryophyta</taxon>
        <taxon>Tracheophyta</taxon>
        <taxon>Spermatophyta</taxon>
        <taxon>Magnoliopsida</taxon>
        <taxon>Liliopsida</taxon>
        <taxon>Asparagales</taxon>
        <taxon>Orchidaceae</taxon>
        <taxon>Vanilloideae</taxon>
        <taxon>Vanilleae</taxon>
        <taxon>Vanilla</taxon>
    </lineage>
</organism>
<gene>
    <name evidence="2" type="ORF">HPP92_022173</name>
</gene>
<dbReference type="AlphaFoldDB" id="A0A835PUU9"/>
<evidence type="ECO:0000256" key="1">
    <source>
        <dbReference type="SAM" id="MobiDB-lite"/>
    </source>
</evidence>
<reference evidence="2 3" key="1">
    <citation type="journal article" date="2020" name="Nat. Food">
        <title>A phased Vanilla planifolia genome enables genetic improvement of flavour and production.</title>
        <authorList>
            <person name="Hasing T."/>
            <person name="Tang H."/>
            <person name="Brym M."/>
            <person name="Khazi F."/>
            <person name="Huang T."/>
            <person name="Chambers A.H."/>
        </authorList>
    </citation>
    <scope>NUCLEOTIDE SEQUENCE [LARGE SCALE GENOMIC DNA]</scope>
    <source>
        <tissue evidence="2">Leaf</tissue>
    </source>
</reference>
<dbReference type="OrthoDB" id="1926212at2759"/>
<dbReference type="EMBL" id="JADCNM010000012">
    <property type="protein sequence ID" value="KAG0459045.1"/>
    <property type="molecule type" value="Genomic_DNA"/>
</dbReference>
<dbReference type="Proteomes" id="UP000639772">
    <property type="component" value="Chromosome 12"/>
</dbReference>
<dbReference type="Gene3D" id="1.25.40.10">
    <property type="entry name" value="Tetratricopeptide repeat domain"/>
    <property type="match status" value="1"/>
</dbReference>
<dbReference type="SUPFAM" id="SSF48452">
    <property type="entry name" value="TPR-like"/>
    <property type="match status" value="1"/>
</dbReference>
<protein>
    <submittedName>
        <fullName evidence="2">Uncharacterized protein</fullName>
    </submittedName>
</protein>
<evidence type="ECO:0000313" key="2">
    <source>
        <dbReference type="EMBL" id="KAG0459045.1"/>
    </source>
</evidence>
<dbReference type="PANTHER" id="PTHR26312">
    <property type="entry name" value="TETRATRICOPEPTIDE REPEAT PROTEIN 5"/>
    <property type="match status" value="1"/>
</dbReference>
<proteinExistence type="predicted"/>
<feature type="region of interest" description="Disordered" evidence="1">
    <location>
        <begin position="115"/>
        <end position="137"/>
    </location>
</feature>
<accession>A0A835PUU9</accession>
<dbReference type="InterPro" id="IPR011990">
    <property type="entry name" value="TPR-like_helical_dom_sf"/>
</dbReference>
<dbReference type="PANTHER" id="PTHR26312:SF221">
    <property type="entry name" value="OS04G0510600 PROTEIN"/>
    <property type="match status" value="1"/>
</dbReference>
<evidence type="ECO:0000313" key="3">
    <source>
        <dbReference type="Proteomes" id="UP000639772"/>
    </source>
</evidence>
<sequence>MIDVIQCKGDLHRAEEYYSRAILVDPGDADTVSQYGKLVWELHHDYDRASSYLERAANLDQTNRQVLNIHPISLFAFPTTSFVHLFTLIHFHFDSFVQAAYASFLWETCEEEAGEENKPQEINGMPLQFGPLTSAST</sequence>
<name>A0A835PUU9_VANPL</name>
<comment type="caution">
    <text evidence="2">The sequence shown here is derived from an EMBL/GenBank/DDBJ whole genome shotgun (WGS) entry which is preliminary data.</text>
</comment>